<gene>
    <name evidence="2" type="ORF">HHI36_016785</name>
</gene>
<sequence length="166" mass="19124">MHQCVHTSTDKIHELKVEVDILRQSNYDLIKMLTQKPNTLHLIPHNSEIKTQHLIEVNDPADEAASGLKAFITVEKQIGVINIPKTSVKLEEYWQVKTGTHPQRKQKESETQSYNRTPISDTINEEARIQNTKKQMKRNVLVRGTKQLSSFMLFPSKFGYILGEQD</sequence>
<dbReference type="AlphaFoldDB" id="A0ABD2NKQ0"/>
<feature type="region of interest" description="Disordered" evidence="1">
    <location>
        <begin position="98"/>
        <end position="117"/>
    </location>
</feature>
<keyword evidence="3" id="KW-1185">Reference proteome</keyword>
<protein>
    <submittedName>
        <fullName evidence="2">Uncharacterized protein</fullName>
    </submittedName>
</protein>
<dbReference type="EMBL" id="JABFTP020000124">
    <property type="protein sequence ID" value="KAL3279277.1"/>
    <property type="molecule type" value="Genomic_DNA"/>
</dbReference>
<evidence type="ECO:0000256" key="1">
    <source>
        <dbReference type="SAM" id="MobiDB-lite"/>
    </source>
</evidence>
<comment type="caution">
    <text evidence="2">The sequence shown here is derived from an EMBL/GenBank/DDBJ whole genome shotgun (WGS) entry which is preliminary data.</text>
</comment>
<evidence type="ECO:0000313" key="2">
    <source>
        <dbReference type="EMBL" id="KAL3279277.1"/>
    </source>
</evidence>
<name>A0ABD2NKQ0_9CUCU</name>
<accession>A0ABD2NKQ0</accession>
<proteinExistence type="predicted"/>
<dbReference type="Proteomes" id="UP001516400">
    <property type="component" value="Unassembled WGS sequence"/>
</dbReference>
<organism evidence="2 3">
    <name type="scientific">Cryptolaemus montrouzieri</name>
    <dbReference type="NCBI Taxonomy" id="559131"/>
    <lineage>
        <taxon>Eukaryota</taxon>
        <taxon>Metazoa</taxon>
        <taxon>Ecdysozoa</taxon>
        <taxon>Arthropoda</taxon>
        <taxon>Hexapoda</taxon>
        <taxon>Insecta</taxon>
        <taxon>Pterygota</taxon>
        <taxon>Neoptera</taxon>
        <taxon>Endopterygota</taxon>
        <taxon>Coleoptera</taxon>
        <taxon>Polyphaga</taxon>
        <taxon>Cucujiformia</taxon>
        <taxon>Coccinelloidea</taxon>
        <taxon>Coccinellidae</taxon>
        <taxon>Scymninae</taxon>
        <taxon>Scymnini</taxon>
        <taxon>Cryptolaemus</taxon>
    </lineage>
</organism>
<reference evidence="2 3" key="1">
    <citation type="journal article" date="2021" name="BMC Biol.">
        <title>Horizontally acquired antibacterial genes associated with adaptive radiation of ladybird beetles.</title>
        <authorList>
            <person name="Li H.S."/>
            <person name="Tang X.F."/>
            <person name="Huang Y.H."/>
            <person name="Xu Z.Y."/>
            <person name="Chen M.L."/>
            <person name="Du X.Y."/>
            <person name="Qiu B.Y."/>
            <person name="Chen P.T."/>
            <person name="Zhang W."/>
            <person name="Slipinski A."/>
            <person name="Escalona H.E."/>
            <person name="Waterhouse R.M."/>
            <person name="Zwick A."/>
            <person name="Pang H."/>
        </authorList>
    </citation>
    <scope>NUCLEOTIDE SEQUENCE [LARGE SCALE GENOMIC DNA]</scope>
    <source>
        <strain evidence="2">SYSU2018</strain>
    </source>
</reference>
<evidence type="ECO:0000313" key="3">
    <source>
        <dbReference type="Proteomes" id="UP001516400"/>
    </source>
</evidence>